<feature type="region of interest" description="Disordered" evidence="9">
    <location>
        <begin position="579"/>
        <end position="616"/>
    </location>
</feature>
<name>A0A8U0TCP7_MUSPF</name>
<dbReference type="FunFam" id="2.30.42.10:FF:000103">
    <property type="entry name" value="membrane-associated guanylate kinase, WW and PDZ domain-containing protein 1 isoform X2"/>
    <property type="match status" value="1"/>
</dbReference>
<dbReference type="GO" id="GO:0005737">
    <property type="term" value="C:cytoplasm"/>
    <property type="evidence" value="ECO:0007669"/>
    <property type="project" value="TreeGrafter"/>
</dbReference>
<feature type="domain" description="WW" evidence="10">
    <location>
        <begin position="347"/>
        <end position="380"/>
    </location>
</feature>
<sequence>MSRVIQKKNHWTSKVHECTVKRGPQGELGVTVLGGAENGEFPYVGAVAAAEAAGLPGGGEGPRLGEGELLLEVQGIRVSGLPRYDVLGVIDSCKEAVTFKAVRQGGKLNKDLRHFLNQRFQKGSPDHELQQTIRDNLYRHAVPCTTRSPREGEVPGVDYNFLTVKEFLDLEQSGTLLEVGTYEGNYYGTPKPPSQPVSGKVITTDALQSLQSGSKQSTPKRTKSYNDMQNAGIVHAENEEEDDVPEMNSSFTADSGDQEEHTLQETALPPVNSGIAAAPITDASQKFPQYLPLCAEDNLGPLPENWEMAYTENGEVYFIDHNTKTTSWLDPRCLNKQQKPLEECEDDELPAGWEKIEDPVYGIYYVDHINRKTQYENPVLEAKRKKQLEQQQPPQPPPQQPQQTQQTQQPPQPQPEEWTEDHSSLVPPVIPNHPPSNPEPAREAPLQGKPFFTRNPSELKGKFIHTKLRKSSRGFGFTVVGGDEPDEFLQIKSLVLDGPAALDGKMETGDVIVSVNDTCVLGHTHAQVVKIFQSIPIGASVDLELCRGYPLPFDPDDPNTSLVTSVAILDKEPIIVNGQETYDSPASHSSKTGKVNGMKDARPSSPADVASNGSHGYPNDTVSLASSIATQPELITVHIVKGPMGFGFTIADSPGGGGQRVKQIVDSPRCRGLKEGDLIVEVNKKNVQALTHNQVVDMLIECPKGSEVTLLVQRGGLPVPKKSPKSQPLERKDSQNSSQHSVSCHRSLHTASPGHSTQVLPEYPPAEAPTPDQTDSSGQKKPDPFKIWAQSRSMYENRLPDYQEQDIFLWRKETGFGFRILGGNEPGEPIYIGHIVPLGAADTDGRLRSGDELICVDGTPVIGKSHQLVVQLMQQAAKQGHVNLTVRRKVVFAAPKAENEVPSPASSHHSSNQPASLTEEKRTPQGSQNSLNTVSSGSGSTSGIGSGGGGGSGVVSTAVQPYDVEIRRGENEGFGFVIVSSVSRPEAGTTFESSNATLLTNAEKIATITTTHTPSQQGAQETRNTTKPKPESQFEFKAPQATQEQDFYTVELERGAKGFGFSLRGGREYNMDLYVLRLAEDGPAERCGKMRIGDEILEINGETTKNMKHSRAIELIKNGGRRVRLFLKRGDGSVPEYAMIPPNLAACMRNEKLGEACFYLMGHNQTTTPAATGTAPPPPVHKVFRK</sequence>
<gene>
    <name evidence="14" type="primary">MAGI1</name>
</gene>
<feature type="compositionally biased region" description="Gly residues" evidence="9">
    <location>
        <begin position="940"/>
        <end position="953"/>
    </location>
</feature>
<dbReference type="FunFam" id="2.20.70.10:FF:000001">
    <property type="entry name" value="Membrane-associated guanylate kinase, WW and PDZ domain-containing protein 1"/>
    <property type="match status" value="1"/>
</dbReference>
<evidence type="ECO:0000256" key="1">
    <source>
        <dbReference type="ARBA" id="ARBA00004170"/>
    </source>
</evidence>
<evidence type="ECO:0000256" key="9">
    <source>
        <dbReference type="SAM" id="MobiDB-lite"/>
    </source>
</evidence>
<dbReference type="Pfam" id="PF00397">
    <property type="entry name" value="WW"/>
    <property type="match status" value="2"/>
</dbReference>
<dbReference type="InterPro" id="IPR001202">
    <property type="entry name" value="WW_dom"/>
</dbReference>
<evidence type="ECO:0000256" key="3">
    <source>
        <dbReference type="ARBA" id="ARBA00022737"/>
    </source>
</evidence>
<dbReference type="Gene3D" id="3.30.63.10">
    <property type="entry name" value="Guanylate Kinase phosphate binding domain"/>
    <property type="match status" value="1"/>
</dbReference>
<feature type="compositionally biased region" description="Polar residues" evidence="9">
    <location>
        <begin position="579"/>
        <end position="593"/>
    </location>
</feature>
<dbReference type="Gene3D" id="2.20.70.10">
    <property type="match status" value="2"/>
</dbReference>
<feature type="compositionally biased region" description="Polar residues" evidence="9">
    <location>
        <begin position="904"/>
        <end position="916"/>
    </location>
</feature>
<dbReference type="PANTHER" id="PTHR10316">
    <property type="entry name" value="MEMBRANE ASSOCIATED GUANYLATE KINASE-RELATED"/>
    <property type="match status" value="1"/>
</dbReference>
<dbReference type="PROSITE" id="PS01159">
    <property type="entry name" value="WW_DOMAIN_1"/>
    <property type="match status" value="2"/>
</dbReference>
<keyword evidence="13" id="KW-1185">Reference proteome</keyword>
<dbReference type="PROSITE" id="PS00856">
    <property type="entry name" value="GUANYLATE_KINASE_1"/>
    <property type="match status" value="1"/>
</dbReference>
<keyword evidence="4" id="KW-0472">Membrane</keyword>
<dbReference type="SUPFAM" id="SSF51045">
    <property type="entry name" value="WW domain"/>
    <property type="match status" value="2"/>
</dbReference>
<dbReference type="RefSeq" id="XP_012909094.2">
    <property type="nucleotide sequence ID" value="XM_013053640.2"/>
</dbReference>
<dbReference type="FunFam" id="2.30.42.10:FF:000006">
    <property type="entry name" value="Membrane associated guanylate kinase, WW and PDZ domain containing 1"/>
    <property type="match status" value="1"/>
</dbReference>
<evidence type="ECO:0000256" key="6">
    <source>
        <dbReference type="ARBA" id="ARBA00070829"/>
    </source>
</evidence>
<dbReference type="CDD" id="cd06732">
    <property type="entry name" value="PDZ2_MAGI-1_3-like"/>
    <property type="match status" value="1"/>
</dbReference>
<dbReference type="InterPro" id="IPR036034">
    <property type="entry name" value="PDZ_sf"/>
</dbReference>
<feature type="compositionally biased region" description="Polar residues" evidence="9">
    <location>
        <begin position="735"/>
        <end position="759"/>
    </location>
</feature>
<dbReference type="GeneID" id="101673318"/>
<feature type="domain" description="PDZ" evidence="12">
    <location>
        <begin position="17"/>
        <end position="105"/>
    </location>
</feature>
<dbReference type="PROSITE" id="PS50052">
    <property type="entry name" value="GUANYLATE_KINASE_2"/>
    <property type="match status" value="1"/>
</dbReference>
<evidence type="ECO:0000256" key="7">
    <source>
        <dbReference type="ARBA" id="ARBA00078448"/>
    </source>
</evidence>
<reference evidence="14" key="1">
    <citation type="submission" date="2025-08" db="UniProtKB">
        <authorList>
            <consortium name="RefSeq"/>
        </authorList>
    </citation>
    <scope>IDENTIFICATION</scope>
    <source>
        <tissue evidence="14">Brain</tissue>
    </source>
</reference>
<comment type="function">
    <text evidence="5">Plays a role in coupling actin fibers to cell junctions in endothelial cells, via its interaction with AMOTL2 and CDH5. May regulate acid-induced ASIC3 currents by modulating its expression at the cell surface.</text>
</comment>
<keyword evidence="2" id="KW-0597">Phosphoprotein</keyword>
<dbReference type="SMART" id="SM00072">
    <property type="entry name" value="GuKc"/>
    <property type="match status" value="1"/>
</dbReference>
<accession>A0A8U0TCP7</accession>
<dbReference type="Pfam" id="PF00595">
    <property type="entry name" value="PDZ"/>
    <property type="match status" value="4"/>
</dbReference>
<dbReference type="InterPro" id="IPR036020">
    <property type="entry name" value="WW_dom_sf"/>
</dbReference>
<feature type="domain" description="PDZ" evidence="12">
    <location>
        <begin position="636"/>
        <end position="714"/>
    </location>
</feature>
<feature type="region of interest" description="Disordered" evidence="9">
    <location>
        <begin position="713"/>
        <end position="785"/>
    </location>
</feature>
<dbReference type="InterPro" id="IPR008145">
    <property type="entry name" value="GK/Ca_channel_bsu"/>
</dbReference>
<dbReference type="GO" id="GO:0005634">
    <property type="term" value="C:nucleus"/>
    <property type="evidence" value="ECO:0007669"/>
    <property type="project" value="UniProtKB-ARBA"/>
</dbReference>
<dbReference type="GO" id="GO:0016301">
    <property type="term" value="F:kinase activity"/>
    <property type="evidence" value="ECO:0007669"/>
    <property type="project" value="UniProtKB-KW"/>
</dbReference>
<dbReference type="FunFam" id="3.30.63.10:FF:000003">
    <property type="entry name" value="Membrane-associated guanylate kinase, WW and PDZ domain-containing protein 3 isoform 1"/>
    <property type="match status" value="1"/>
</dbReference>
<evidence type="ECO:0000256" key="2">
    <source>
        <dbReference type="ARBA" id="ARBA00022553"/>
    </source>
</evidence>
<dbReference type="CDD" id="cd06731">
    <property type="entry name" value="PDZ1_MAGI-1_3-like"/>
    <property type="match status" value="1"/>
</dbReference>
<dbReference type="InterPro" id="IPR008144">
    <property type="entry name" value="Guanylate_kin-like_dom"/>
</dbReference>
<dbReference type="SMART" id="SM00456">
    <property type="entry name" value="WW"/>
    <property type="match status" value="2"/>
</dbReference>
<dbReference type="Pfam" id="PF16663">
    <property type="entry name" value="MAGI_u1"/>
    <property type="match status" value="1"/>
</dbReference>
<dbReference type="CDD" id="cd00201">
    <property type="entry name" value="WW"/>
    <property type="match status" value="2"/>
</dbReference>
<feature type="domain" description="Guanylate kinase-like" evidence="11">
    <location>
        <begin position="96"/>
        <end position="189"/>
    </location>
</feature>
<dbReference type="FunFam" id="2.20.70.10:FF:000002">
    <property type="entry name" value="Membrane-associated guanylate kinase, WW and PDZ domain-containing protein 3 isoform 1"/>
    <property type="match status" value="1"/>
</dbReference>
<feature type="domain" description="PDZ" evidence="12">
    <location>
        <begin position="465"/>
        <end position="534"/>
    </location>
</feature>
<dbReference type="AlphaFoldDB" id="A0A8U0TCP7"/>
<evidence type="ECO:0000256" key="5">
    <source>
        <dbReference type="ARBA" id="ARBA00058771"/>
    </source>
</evidence>
<dbReference type="FunFam" id="2.30.42.10:FF:000005">
    <property type="entry name" value="Membrane associated guanylate kinase, WW and PDZ domain containing 1"/>
    <property type="match status" value="1"/>
</dbReference>
<feature type="region of interest" description="Disordered" evidence="9">
    <location>
        <begin position="897"/>
        <end position="953"/>
    </location>
</feature>
<dbReference type="InterPro" id="IPR020590">
    <property type="entry name" value="Guanylate_kinase_CS"/>
</dbReference>
<feature type="domain" description="WW" evidence="10">
    <location>
        <begin position="300"/>
        <end position="333"/>
    </location>
</feature>
<feature type="compositionally biased region" description="Polar residues" evidence="9">
    <location>
        <begin position="1010"/>
        <end position="1027"/>
    </location>
</feature>
<proteinExistence type="predicted"/>
<dbReference type="Pfam" id="PF16666">
    <property type="entry name" value="MAGI_u5"/>
    <property type="match status" value="1"/>
</dbReference>
<feature type="region of interest" description="Disordered" evidence="9">
    <location>
        <begin position="1010"/>
        <end position="1040"/>
    </location>
</feature>
<evidence type="ECO:0000259" key="12">
    <source>
        <dbReference type="PROSITE" id="PS50106"/>
    </source>
</evidence>
<evidence type="ECO:0000313" key="14">
    <source>
        <dbReference type="RefSeq" id="XP_012909094.2"/>
    </source>
</evidence>
<keyword evidence="14" id="KW-0418">Kinase</keyword>
<dbReference type="FunFam" id="2.30.42.10:FF:000015">
    <property type="entry name" value="Membrane associated guanylate kinase, WW and PDZ domain containing 1"/>
    <property type="match status" value="1"/>
</dbReference>
<dbReference type="InterPro" id="IPR001478">
    <property type="entry name" value="PDZ"/>
</dbReference>
<dbReference type="GO" id="GO:0005911">
    <property type="term" value="C:cell-cell junction"/>
    <property type="evidence" value="ECO:0007669"/>
    <property type="project" value="TreeGrafter"/>
</dbReference>
<evidence type="ECO:0000259" key="10">
    <source>
        <dbReference type="PROSITE" id="PS50020"/>
    </source>
</evidence>
<dbReference type="PROSITE" id="PS50020">
    <property type="entry name" value="WW_DOMAIN_2"/>
    <property type="match status" value="2"/>
</dbReference>
<evidence type="ECO:0000256" key="4">
    <source>
        <dbReference type="ARBA" id="ARBA00023136"/>
    </source>
</evidence>
<dbReference type="FunFam" id="2.30.42.10:FF:000042">
    <property type="entry name" value="Membrane-associated guanylate kinase, WW and PDZ domain-containing protein 3 isoform 1"/>
    <property type="match status" value="1"/>
</dbReference>
<dbReference type="SUPFAM" id="SSF52540">
    <property type="entry name" value="P-loop containing nucleoside triphosphate hydrolases"/>
    <property type="match status" value="1"/>
</dbReference>
<evidence type="ECO:0000256" key="8">
    <source>
        <dbReference type="ARBA" id="ARBA00079517"/>
    </source>
</evidence>
<organism evidence="13 14">
    <name type="scientific">Mustela putorius furo</name>
    <name type="common">European domestic ferret</name>
    <name type="synonym">Mustela furo</name>
    <dbReference type="NCBI Taxonomy" id="9669"/>
    <lineage>
        <taxon>Eukaryota</taxon>
        <taxon>Metazoa</taxon>
        <taxon>Chordata</taxon>
        <taxon>Craniata</taxon>
        <taxon>Vertebrata</taxon>
        <taxon>Euteleostomi</taxon>
        <taxon>Mammalia</taxon>
        <taxon>Eutheria</taxon>
        <taxon>Laurasiatheria</taxon>
        <taxon>Carnivora</taxon>
        <taxon>Caniformia</taxon>
        <taxon>Musteloidea</taxon>
        <taxon>Mustelidae</taxon>
        <taxon>Mustelinae</taxon>
        <taxon>Mustela</taxon>
    </lineage>
</organism>
<keyword evidence="14" id="KW-0808">Transferase</keyword>
<feature type="domain" description="PDZ" evidence="12">
    <location>
        <begin position="806"/>
        <end position="888"/>
    </location>
</feature>
<dbReference type="InterPro" id="IPR027417">
    <property type="entry name" value="P-loop_NTPase"/>
</dbReference>
<dbReference type="CDD" id="cd06733">
    <property type="entry name" value="PDZ3_MAGI-1_3-like"/>
    <property type="match status" value="1"/>
</dbReference>
<dbReference type="GO" id="GO:0016020">
    <property type="term" value="C:membrane"/>
    <property type="evidence" value="ECO:0007669"/>
    <property type="project" value="UniProtKB-SubCell"/>
</dbReference>
<feature type="domain" description="PDZ" evidence="12">
    <location>
        <begin position="1049"/>
        <end position="1131"/>
    </location>
</feature>
<dbReference type="SUPFAM" id="SSF50156">
    <property type="entry name" value="PDZ domain-like"/>
    <property type="match status" value="5"/>
</dbReference>
<dbReference type="Proteomes" id="UP000000715">
    <property type="component" value="Unplaced"/>
</dbReference>
<dbReference type="CDD" id="cd06735">
    <property type="entry name" value="PDZ5_MAGI-1_3-like"/>
    <property type="match status" value="1"/>
</dbReference>
<dbReference type="Pfam" id="PF00625">
    <property type="entry name" value="Guanylate_kin"/>
    <property type="match status" value="1"/>
</dbReference>
<keyword evidence="3" id="KW-0677">Repeat</keyword>
<feature type="region of interest" description="Disordered" evidence="9">
    <location>
        <begin position="384"/>
        <end position="456"/>
    </location>
</feature>
<dbReference type="PANTHER" id="PTHR10316:SF12">
    <property type="entry name" value="MEMBRANE-ASSOCIATED GUANYLATE KINASE, WW AND PDZ DOMAIN-CONTAINING PROTEIN 1"/>
    <property type="match status" value="1"/>
</dbReference>
<evidence type="ECO:0000313" key="13">
    <source>
        <dbReference type="Proteomes" id="UP000000715"/>
    </source>
</evidence>
<protein>
    <recommendedName>
        <fullName evidence="6">Membrane-associated guanylate kinase, WW and PDZ domain-containing protein 1</fullName>
    </recommendedName>
    <alternativeName>
        <fullName evidence="7">BAI1-associated protein 1</fullName>
    </alternativeName>
    <alternativeName>
        <fullName evidence="8">Membrane-associated guanylate kinase inverted 1</fullName>
    </alternativeName>
</protein>
<evidence type="ECO:0000259" key="11">
    <source>
        <dbReference type="PROSITE" id="PS50052"/>
    </source>
</evidence>
<dbReference type="SMART" id="SM00228">
    <property type="entry name" value="PDZ"/>
    <property type="match status" value="5"/>
</dbReference>
<feature type="compositionally biased region" description="Pro residues" evidence="9">
    <location>
        <begin position="428"/>
        <end position="438"/>
    </location>
</feature>
<dbReference type="GO" id="GO:0007165">
    <property type="term" value="P:signal transduction"/>
    <property type="evidence" value="ECO:0007669"/>
    <property type="project" value="TreeGrafter"/>
</dbReference>
<dbReference type="CTD" id="9223"/>
<feature type="region of interest" description="Disordered" evidence="9">
    <location>
        <begin position="236"/>
        <end position="263"/>
    </location>
</feature>
<comment type="subcellular location">
    <subcellularLocation>
        <location evidence="1">Membrane</location>
        <topology evidence="1">Peripheral membrane protein</topology>
    </subcellularLocation>
</comment>
<dbReference type="PROSITE" id="PS50106">
    <property type="entry name" value="PDZ"/>
    <property type="match status" value="5"/>
</dbReference>
<dbReference type="Gene3D" id="2.30.42.10">
    <property type="match status" value="5"/>
</dbReference>